<sequence length="87" mass="10114">MKIQGANHTNFNPYKNQIQKQADMNKEVNQKDQLQISSQAKELQGNEKSTNERKAYVQEIKNAVQSGEYRVNPEKTASKMIAFWNKR</sequence>
<keyword evidence="3" id="KW-0678">Repressor</keyword>
<keyword evidence="9" id="KW-0969">Cilium</keyword>
<feature type="compositionally biased region" description="Polar residues" evidence="7">
    <location>
        <begin position="1"/>
        <end position="22"/>
    </location>
</feature>
<dbReference type="InterPro" id="IPR031316">
    <property type="entry name" value="FlgM_C"/>
</dbReference>
<dbReference type="GO" id="GO:0045892">
    <property type="term" value="P:negative regulation of DNA-templated transcription"/>
    <property type="evidence" value="ECO:0007669"/>
    <property type="project" value="InterPro"/>
</dbReference>
<evidence type="ECO:0000256" key="4">
    <source>
        <dbReference type="ARBA" id="ARBA00022795"/>
    </source>
</evidence>
<dbReference type="InterPro" id="IPR007412">
    <property type="entry name" value="FlgM"/>
</dbReference>
<evidence type="ECO:0000256" key="6">
    <source>
        <dbReference type="ARBA" id="ARBA00023163"/>
    </source>
</evidence>
<dbReference type="RefSeq" id="WP_089531574.1">
    <property type="nucleotide sequence ID" value="NZ_CP022437.1"/>
</dbReference>
<keyword evidence="6" id="KW-0804">Transcription</keyword>
<evidence type="ECO:0000259" key="8">
    <source>
        <dbReference type="Pfam" id="PF04316"/>
    </source>
</evidence>
<keyword evidence="5" id="KW-0805">Transcription regulation</keyword>
<dbReference type="EMBL" id="CP022437">
    <property type="protein sequence ID" value="ASN04723.1"/>
    <property type="molecule type" value="Genomic_DNA"/>
</dbReference>
<dbReference type="OrthoDB" id="2991036at2"/>
<keyword evidence="10" id="KW-1185">Reference proteome</keyword>
<accession>A0A221MAR2</accession>
<proteinExistence type="inferred from homology"/>
<evidence type="ECO:0000313" key="9">
    <source>
        <dbReference type="EMBL" id="ASN04723.1"/>
    </source>
</evidence>
<name>A0A221MAR2_9BACI</name>
<evidence type="ECO:0000313" key="10">
    <source>
        <dbReference type="Proteomes" id="UP000204391"/>
    </source>
</evidence>
<dbReference type="Pfam" id="PF04316">
    <property type="entry name" value="FlgM"/>
    <property type="match status" value="1"/>
</dbReference>
<keyword evidence="4" id="KW-1005">Bacterial flagellum biogenesis</keyword>
<dbReference type="GO" id="GO:0044781">
    <property type="term" value="P:bacterial-type flagellum organization"/>
    <property type="evidence" value="ECO:0007669"/>
    <property type="project" value="UniProtKB-KW"/>
</dbReference>
<evidence type="ECO:0000256" key="7">
    <source>
        <dbReference type="SAM" id="MobiDB-lite"/>
    </source>
</evidence>
<dbReference type="InterPro" id="IPR035890">
    <property type="entry name" value="Anti-sigma-28_factor_FlgM_sf"/>
</dbReference>
<feature type="domain" description="Anti-sigma-28 factor FlgM C-terminal" evidence="8">
    <location>
        <begin position="32"/>
        <end position="81"/>
    </location>
</feature>
<feature type="region of interest" description="Disordered" evidence="7">
    <location>
        <begin position="1"/>
        <end position="32"/>
    </location>
</feature>
<dbReference type="KEGG" id="vne:CFK40_06695"/>
<keyword evidence="9" id="KW-0282">Flagellum</keyword>
<dbReference type="Proteomes" id="UP000204391">
    <property type="component" value="Chromosome"/>
</dbReference>
<gene>
    <name evidence="9" type="primary">flgM</name>
    <name evidence="9" type="ORF">CFK40_06695</name>
</gene>
<reference evidence="9 10" key="1">
    <citation type="journal article" date="2003" name="Int. J. Syst. Evol. Microbiol.">
        <title>Virgibacillus carmonensis sp. nov., Virgibacillus necropolis sp. nov. and Virgibacillus picturae sp. nov., three novel species isolated from deteriorated mural paintings, transfer of the species of the genus salibacillus to Virgibacillus, as Virgibacillus marismortui comb. nov. and Virgibacillus salexigens comb. nov., and emended description of the genus Virgibacillus.</title>
        <authorList>
            <person name="Heyrman J."/>
            <person name="Logan N.A."/>
            <person name="Busse H.J."/>
            <person name="Balcaen A."/>
            <person name="Lebbe L."/>
            <person name="Rodriguez-Diaz M."/>
            <person name="Swings J."/>
            <person name="De Vos P."/>
        </authorList>
    </citation>
    <scope>NUCLEOTIDE SEQUENCE [LARGE SCALE GENOMIC DNA]</scope>
    <source>
        <strain evidence="9 10">LMG 19488</strain>
    </source>
</reference>
<protein>
    <recommendedName>
        <fullName evidence="2">Negative regulator of flagellin synthesis</fullName>
    </recommendedName>
</protein>
<evidence type="ECO:0000256" key="1">
    <source>
        <dbReference type="ARBA" id="ARBA00005322"/>
    </source>
</evidence>
<evidence type="ECO:0000256" key="2">
    <source>
        <dbReference type="ARBA" id="ARBA00017823"/>
    </source>
</evidence>
<keyword evidence="9" id="KW-0966">Cell projection</keyword>
<dbReference type="AlphaFoldDB" id="A0A221MAR2"/>
<dbReference type="SUPFAM" id="SSF101498">
    <property type="entry name" value="Anti-sigma factor FlgM"/>
    <property type="match status" value="1"/>
</dbReference>
<comment type="similarity">
    <text evidence="1">Belongs to the FlgM family.</text>
</comment>
<dbReference type="NCBIfam" id="TIGR03824">
    <property type="entry name" value="FlgM_jcvi"/>
    <property type="match status" value="1"/>
</dbReference>
<organism evidence="9 10">
    <name type="scientific">Virgibacillus necropolis</name>
    <dbReference type="NCBI Taxonomy" id="163877"/>
    <lineage>
        <taxon>Bacteria</taxon>
        <taxon>Bacillati</taxon>
        <taxon>Bacillota</taxon>
        <taxon>Bacilli</taxon>
        <taxon>Bacillales</taxon>
        <taxon>Bacillaceae</taxon>
        <taxon>Virgibacillus</taxon>
    </lineage>
</organism>
<evidence type="ECO:0000256" key="5">
    <source>
        <dbReference type="ARBA" id="ARBA00023015"/>
    </source>
</evidence>
<evidence type="ECO:0000256" key="3">
    <source>
        <dbReference type="ARBA" id="ARBA00022491"/>
    </source>
</evidence>